<sequence>MSHLRNALRKIVTVPTTAKSRVQALEPFPDDLLCSEPDEQEAHRNVQRPLQLAFLSFKPIPDTIQMMARCHEHSTTSDECYKSSAYMTEAYFLSPSKETREGSDPAKAPFCFAFDTVKSGTGFFGWLEGESDLTVGSGMRKAKEAKENDINDGYVLVRCSKKP</sequence>
<dbReference type="EMBL" id="JANKHO010001834">
    <property type="protein sequence ID" value="KAJ3497875.1"/>
    <property type="molecule type" value="Genomic_DNA"/>
</dbReference>
<evidence type="ECO:0000313" key="1">
    <source>
        <dbReference type="EMBL" id="KAJ3497875.1"/>
    </source>
</evidence>
<gene>
    <name evidence="1" type="ORF">NLJ89_g10293</name>
</gene>
<keyword evidence="2" id="KW-1185">Reference proteome</keyword>
<evidence type="ECO:0000313" key="2">
    <source>
        <dbReference type="Proteomes" id="UP001148786"/>
    </source>
</evidence>
<accession>A0A9W8JRZ7</accession>
<dbReference type="Proteomes" id="UP001148786">
    <property type="component" value="Unassembled WGS sequence"/>
</dbReference>
<organism evidence="1 2">
    <name type="scientific">Agrocybe chaxingu</name>
    <dbReference type="NCBI Taxonomy" id="84603"/>
    <lineage>
        <taxon>Eukaryota</taxon>
        <taxon>Fungi</taxon>
        <taxon>Dikarya</taxon>
        <taxon>Basidiomycota</taxon>
        <taxon>Agaricomycotina</taxon>
        <taxon>Agaricomycetes</taxon>
        <taxon>Agaricomycetidae</taxon>
        <taxon>Agaricales</taxon>
        <taxon>Agaricineae</taxon>
        <taxon>Strophariaceae</taxon>
        <taxon>Agrocybe</taxon>
    </lineage>
</organism>
<dbReference type="AlphaFoldDB" id="A0A9W8JRZ7"/>
<name>A0A9W8JRZ7_9AGAR</name>
<reference evidence="1" key="1">
    <citation type="submission" date="2022-07" db="EMBL/GenBank/DDBJ databases">
        <title>Genome Sequence of Agrocybe chaxingu.</title>
        <authorList>
            <person name="Buettner E."/>
        </authorList>
    </citation>
    <scope>NUCLEOTIDE SEQUENCE</scope>
    <source>
        <strain evidence="1">MP-N11</strain>
    </source>
</reference>
<dbReference type="OrthoDB" id="2410195at2759"/>
<protein>
    <submittedName>
        <fullName evidence="1">Uncharacterized protein</fullName>
    </submittedName>
</protein>
<proteinExistence type="predicted"/>
<comment type="caution">
    <text evidence="1">The sequence shown here is derived from an EMBL/GenBank/DDBJ whole genome shotgun (WGS) entry which is preliminary data.</text>
</comment>